<evidence type="ECO:0000256" key="2">
    <source>
        <dbReference type="ARBA" id="ARBA00023002"/>
    </source>
</evidence>
<keyword evidence="2" id="KW-0560">Oxidoreductase</keyword>
<gene>
    <name evidence="5" type="ORF">DI598_11540</name>
</gene>
<dbReference type="AlphaFoldDB" id="A0A2W5EYE9"/>
<dbReference type="InterPro" id="IPR011707">
    <property type="entry name" value="Cu-oxidase-like_N"/>
</dbReference>
<keyword evidence="3" id="KW-0186">Copper</keyword>
<dbReference type="SUPFAM" id="SSF49503">
    <property type="entry name" value="Cupredoxins"/>
    <property type="match status" value="1"/>
</dbReference>
<sequence length="114" mass="13027">MASELRKPFFEKKGNTVIYNLYVIDTLVSYDGGKKRKAMAINGQIPAPTLEFVEGETAEIWVHNLSHMETTLHWHGLILPNEQDGVPFLTTKPTESGESHLYKFPIVQNGTYWY</sequence>
<dbReference type="InterPro" id="IPR008972">
    <property type="entry name" value="Cupredoxin"/>
</dbReference>
<name>A0A2W5EYE9_9SPHI</name>
<evidence type="ECO:0000256" key="3">
    <source>
        <dbReference type="ARBA" id="ARBA00023008"/>
    </source>
</evidence>
<dbReference type="GO" id="GO:0005507">
    <property type="term" value="F:copper ion binding"/>
    <property type="evidence" value="ECO:0007669"/>
    <property type="project" value="InterPro"/>
</dbReference>
<feature type="non-terminal residue" evidence="5">
    <location>
        <position position="114"/>
    </location>
</feature>
<proteinExistence type="predicted"/>
<dbReference type="PANTHER" id="PTHR11709">
    <property type="entry name" value="MULTI-COPPER OXIDASE"/>
    <property type="match status" value="1"/>
</dbReference>
<dbReference type="Proteomes" id="UP000249645">
    <property type="component" value="Unassembled WGS sequence"/>
</dbReference>
<reference evidence="5 6" key="1">
    <citation type="submission" date="2017-11" db="EMBL/GenBank/DDBJ databases">
        <title>Infants hospitalized years apart are colonized by the same room-sourced microbial strains.</title>
        <authorList>
            <person name="Brooks B."/>
            <person name="Olm M.R."/>
            <person name="Firek B.A."/>
            <person name="Baker R."/>
            <person name="Thomas B.C."/>
            <person name="Morowitz M.J."/>
            <person name="Banfield J.F."/>
        </authorList>
    </citation>
    <scope>NUCLEOTIDE SEQUENCE [LARGE SCALE GENOMIC DNA]</scope>
    <source>
        <strain evidence="5">S2_009_000_R2_76</strain>
    </source>
</reference>
<evidence type="ECO:0000259" key="4">
    <source>
        <dbReference type="Pfam" id="PF07732"/>
    </source>
</evidence>
<dbReference type="Gene3D" id="2.60.40.420">
    <property type="entry name" value="Cupredoxins - blue copper proteins"/>
    <property type="match status" value="1"/>
</dbReference>
<organism evidence="5 6">
    <name type="scientific">Pseudopedobacter saltans</name>
    <dbReference type="NCBI Taxonomy" id="151895"/>
    <lineage>
        <taxon>Bacteria</taxon>
        <taxon>Pseudomonadati</taxon>
        <taxon>Bacteroidota</taxon>
        <taxon>Sphingobacteriia</taxon>
        <taxon>Sphingobacteriales</taxon>
        <taxon>Sphingobacteriaceae</taxon>
        <taxon>Pseudopedobacter</taxon>
    </lineage>
</organism>
<evidence type="ECO:0000256" key="1">
    <source>
        <dbReference type="ARBA" id="ARBA00022723"/>
    </source>
</evidence>
<dbReference type="GO" id="GO:0016491">
    <property type="term" value="F:oxidoreductase activity"/>
    <property type="evidence" value="ECO:0007669"/>
    <property type="project" value="UniProtKB-KW"/>
</dbReference>
<evidence type="ECO:0000313" key="6">
    <source>
        <dbReference type="Proteomes" id="UP000249645"/>
    </source>
</evidence>
<dbReference type="InterPro" id="IPR045087">
    <property type="entry name" value="Cu-oxidase_fam"/>
</dbReference>
<accession>A0A2W5EYE9</accession>
<dbReference type="EMBL" id="QFOI01000206">
    <property type="protein sequence ID" value="PZP46964.1"/>
    <property type="molecule type" value="Genomic_DNA"/>
</dbReference>
<keyword evidence="1" id="KW-0479">Metal-binding</keyword>
<feature type="domain" description="Plastocyanin-like" evidence="4">
    <location>
        <begin position="27"/>
        <end position="114"/>
    </location>
</feature>
<evidence type="ECO:0000313" key="5">
    <source>
        <dbReference type="EMBL" id="PZP46964.1"/>
    </source>
</evidence>
<protein>
    <submittedName>
        <fullName evidence="5">Copper oxidase</fullName>
    </submittedName>
</protein>
<dbReference type="PANTHER" id="PTHR11709:SF394">
    <property type="entry name" value="FI03373P-RELATED"/>
    <property type="match status" value="1"/>
</dbReference>
<comment type="caution">
    <text evidence="5">The sequence shown here is derived from an EMBL/GenBank/DDBJ whole genome shotgun (WGS) entry which is preliminary data.</text>
</comment>
<dbReference type="Pfam" id="PF07732">
    <property type="entry name" value="Cu-oxidase_3"/>
    <property type="match status" value="1"/>
</dbReference>